<keyword evidence="1" id="KW-0732">Signal</keyword>
<dbReference type="Proteomes" id="UP000183203">
    <property type="component" value="Unassembled WGS sequence"/>
</dbReference>
<reference evidence="2 3" key="1">
    <citation type="submission" date="2016-09" db="EMBL/GenBank/DDBJ databases">
        <authorList>
            <person name="Capua I."/>
            <person name="De Benedictis P."/>
            <person name="Joannis T."/>
            <person name="Lombin L.H."/>
            <person name="Cattoli G."/>
        </authorList>
    </citation>
    <scope>NUCLEOTIDE SEQUENCE [LARGE SCALE GENOMIC DNA]</scope>
    <source>
        <strain evidence="2 3">NIO-1002</strain>
    </source>
</reference>
<evidence type="ECO:0000313" key="3">
    <source>
        <dbReference type="Proteomes" id="UP000183203"/>
    </source>
</evidence>
<feature type="chain" id="PRO_5009842967" evidence="1">
    <location>
        <begin position="33"/>
        <end position="387"/>
    </location>
</feature>
<dbReference type="InterPro" id="IPR019546">
    <property type="entry name" value="TAT_signal_bac_arc"/>
</dbReference>
<proteinExistence type="predicted"/>
<dbReference type="AlphaFoldDB" id="A0A1G6NRK7"/>
<dbReference type="EMBL" id="FMYG01000006">
    <property type="protein sequence ID" value="SDC69887.1"/>
    <property type="molecule type" value="Genomic_DNA"/>
</dbReference>
<dbReference type="RefSeq" id="WP_058232945.1">
    <property type="nucleotide sequence ID" value="NZ_FMYG01000006.1"/>
</dbReference>
<dbReference type="PROSITE" id="PS51318">
    <property type="entry name" value="TAT"/>
    <property type="match status" value="1"/>
</dbReference>
<dbReference type="STRING" id="993073.AS029_12660"/>
<evidence type="ECO:0000313" key="2">
    <source>
        <dbReference type="EMBL" id="SDC69887.1"/>
    </source>
</evidence>
<dbReference type="InterPro" id="IPR006311">
    <property type="entry name" value="TAT_signal"/>
</dbReference>
<name>A0A1G6NRK7_9MICO</name>
<dbReference type="NCBIfam" id="TIGR01409">
    <property type="entry name" value="TAT_signal_seq"/>
    <property type="match status" value="1"/>
</dbReference>
<feature type="signal peptide" evidence="1">
    <location>
        <begin position="1"/>
        <end position="32"/>
    </location>
</feature>
<protein>
    <submittedName>
        <fullName evidence="2">Tat (Twin-arginine translocation) pathway signal sequence</fullName>
    </submittedName>
</protein>
<accession>A0A1G6NRK7</accession>
<gene>
    <name evidence="2" type="ORF">SAMN05216418_2811</name>
</gene>
<evidence type="ECO:0000256" key="1">
    <source>
        <dbReference type="SAM" id="SignalP"/>
    </source>
</evidence>
<dbReference type="OrthoDB" id="5058013at2"/>
<organism evidence="2 3">
    <name type="scientific">Microbacterium enclense</name>
    <dbReference type="NCBI Taxonomy" id="993073"/>
    <lineage>
        <taxon>Bacteria</taxon>
        <taxon>Bacillati</taxon>
        <taxon>Actinomycetota</taxon>
        <taxon>Actinomycetes</taxon>
        <taxon>Micrococcales</taxon>
        <taxon>Microbacteriaceae</taxon>
        <taxon>Microbacterium</taxon>
    </lineage>
</organism>
<sequence length="387" mass="40990">MHAISRRSFIGFLSVVPVLAASTLLTPQVASAATLTSNRFGPDGSHWPSRTPRPTDVFDKTIECDCNWTAIANAIASLRTVSPNGNVRILVRPGRLAGNGAGSSAKPVLQGAGQAGRGRRILIMPRDGSASVGFDASIRLDRVVGVSFVGFWTFPNSLVLTGVSDFAWAWSKGRAFNVSSNETAAVSNVEFVECVTPESQLTESDAWATRTAGSTVTDLSIIGCYIASMYKPTGSTAHLDTYQLSGSHALRNVVMKDTVIFASTNAAFIPTELASGVRFEHSLVVAGSRMLQRYPLPEGAKSSSGGWPQAANGSGTNGVMSARDSIMIGSVPGVWASVENSFTSATTAYSNSGGWTNDPTLSTVDSAWLEQRTPTPTDEYLRAIWKL</sequence>